<dbReference type="InterPro" id="IPR023214">
    <property type="entry name" value="HAD_sf"/>
</dbReference>
<evidence type="ECO:0000256" key="2">
    <source>
        <dbReference type="ARBA" id="ARBA00001946"/>
    </source>
</evidence>
<dbReference type="GO" id="GO:0046872">
    <property type="term" value="F:metal ion binding"/>
    <property type="evidence" value="ECO:0007669"/>
    <property type="project" value="UniProtKB-KW"/>
</dbReference>
<dbReference type="InterPro" id="IPR050155">
    <property type="entry name" value="HAD-like_hydrolase_sf"/>
</dbReference>
<sequence>MSDSTGSTESTIFTPEMVLIDVDGTLVDSVPDLAYCVDETMKHCGLPVRGEAAVREWVGNGAPRLVERALANELDGHPEPGLFERAMPVFMALYADNTSKRSCLYDGVITGLDYLTSVEGLKVGCVTNKPAQFTHPLLKDMGIFDRFEIIVSGDTLAEKKPHPLPLLHAAEQLGVSPENALMLGDSKSDVKAARAAGFKIICMSYGYNHGEDIRNYQPDAVIDSMAALTDLIKPR</sequence>
<keyword evidence="6 10" id="KW-0479">Metal-binding</keyword>
<gene>
    <name evidence="11" type="ORF">HELGO_WM33329</name>
</gene>
<dbReference type="EMBL" id="CACVAV010000121">
    <property type="protein sequence ID" value="CAA6807972.1"/>
    <property type="molecule type" value="Genomic_DNA"/>
</dbReference>
<dbReference type="InterPro" id="IPR037512">
    <property type="entry name" value="PGPase_prok"/>
</dbReference>
<dbReference type="GO" id="GO:0005975">
    <property type="term" value="P:carbohydrate metabolic process"/>
    <property type="evidence" value="ECO:0007669"/>
    <property type="project" value="InterPro"/>
</dbReference>
<dbReference type="InterPro" id="IPR006439">
    <property type="entry name" value="HAD-SF_hydro_IA"/>
</dbReference>
<dbReference type="SFLD" id="SFLDS00003">
    <property type="entry name" value="Haloacid_Dehalogenase"/>
    <property type="match status" value="1"/>
</dbReference>
<evidence type="ECO:0000256" key="10">
    <source>
        <dbReference type="HAMAP-Rule" id="MF_00495"/>
    </source>
</evidence>
<feature type="active site" description="Nucleophile" evidence="10">
    <location>
        <position position="21"/>
    </location>
</feature>
<dbReference type="GO" id="GO:0008967">
    <property type="term" value="F:phosphoglycolate phosphatase activity"/>
    <property type="evidence" value="ECO:0007669"/>
    <property type="project" value="UniProtKB-UniRule"/>
</dbReference>
<dbReference type="GO" id="GO:0046295">
    <property type="term" value="P:glycolate biosynthetic process"/>
    <property type="evidence" value="ECO:0007669"/>
    <property type="project" value="UniProtKB-UniRule"/>
</dbReference>
<dbReference type="CDD" id="cd16417">
    <property type="entry name" value="HAD_PGPase"/>
    <property type="match status" value="1"/>
</dbReference>
<dbReference type="PANTHER" id="PTHR43434:SF1">
    <property type="entry name" value="PHOSPHOGLYCOLATE PHOSPHATASE"/>
    <property type="match status" value="1"/>
</dbReference>
<dbReference type="AlphaFoldDB" id="A0A6S6SP41"/>
<dbReference type="SFLD" id="SFLDG01135">
    <property type="entry name" value="C1.5.6:_HAD__Beta-PGM__Phospha"/>
    <property type="match status" value="1"/>
</dbReference>
<organism evidence="11">
    <name type="scientific">uncultured Thiotrichaceae bacterium</name>
    <dbReference type="NCBI Taxonomy" id="298394"/>
    <lineage>
        <taxon>Bacteria</taxon>
        <taxon>Pseudomonadati</taxon>
        <taxon>Pseudomonadota</taxon>
        <taxon>Gammaproteobacteria</taxon>
        <taxon>Thiotrichales</taxon>
        <taxon>Thiotrichaceae</taxon>
        <taxon>environmental samples</taxon>
    </lineage>
</organism>
<dbReference type="EC" id="3.1.3.18" evidence="5 10"/>
<dbReference type="PRINTS" id="PR00413">
    <property type="entry name" value="HADHALOGNASE"/>
</dbReference>
<dbReference type="NCBIfam" id="TIGR01509">
    <property type="entry name" value="HAD-SF-IA-v3"/>
    <property type="match status" value="1"/>
</dbReference>
<reference evidence="11" key="1">
    <citation type="submission" date="2020-01" db="EMBL/GenBank/DDBJ databases">
        <authorList>
            <person name="Meier V. D."/>
            <person name="Meier V D."/>
        </authorList>
    </citation>
    <scope>NUCLEOTIDE SEQUENCE</scope>
    <source>
        <strain evidence="11">HLG_WM_MAG_08</strain>
    </source>
</reference>
<name>A0A6S6SP41_9GAMM</name>
<evidence type="ECO:0000256" key="9">
    <source>
        <dbReference type="ARBA" id="ARBA00023277"/>
    </source>
</evidence>
<evidence type="ECO:0000256" key="6">
    <source>
        <dbReference type="ARBA" id="ARBA00022723"/>
    </source>
</evidence>
<dbReference type="UniPathway" id="UPA00865">
    <property type="reaction ID" value="UER00834"/>
</dbReference>
<keyword evidence="8 10" id="KW-0460">Magnesium</keyword>
<evidence type="ECO:0000256" key="3">
    <source>
        <dbReference type="ARBA" id="ARBA00004818"/>
    </source>
</evidence>
<evidence type="ECO:0000256" key="5">
    <source>
        <dbReference type="ARBA" id="ARBA00013078"/>
    </source>
</evidence>
<comment type="cofactor">
    <cofactor evidence="2 10">
        <name>Mg(2+)</name>
        <dbReference type="ChEBI" id="CHEBI:18420"/>
    </cofactor>
</comment>
<dbReference type="NCBIfam" id="NF009695">
    <property type="entry name" value="PRK13222.1-2"/>
    <property type="match status" value="1"/>
</dbReference>
<dbReference type="HAMAP" id="MF_00495">
    <property type="entry name" value="GPH_hydrolase_bact"/>
    <property type="match status" value="1"/>
</dbReference>
<dbReference type="Gene3D" id="3.40.50.1000">
    <property type="entry name" value="HAD superfamily/HAD-like"/>
    <property type="match status" value="1"/>
</dbReference>
<keyword evidence="7 10" id="KW-0378">Hydrolase</keyword>
<protein>
    <recommendedName>
        <fullName evidence="5 10">Phosphoglycolate phosphatase</fullName>
        <shortName evidence="10">PGP</shortName>
        <shortName evidence="10">PGPase</shortName>
        <ecNumber evidence="5 10">3.1.3.18</ecNumber>
    </recommendedName>
</protein>
<dbReference type="GO" id="GO:0006281">
    <property type="term" value="P:DNA repair"/>
    <property type="evidence" value="ECO:0007669"/>
    <property type="project" value="TreeGrafter"/>
</dbReference>
<feature type="binding site" evidence="10">
    <location>
        <position position="23"/>
    </location>
    <ligand>
        <name>Mg(2+)</name>
        <dbReference type="ChEBI" id="CHEBI:18420"/>
    </ligand>
</feature>
<dbReference type="NCBIfam" id="TIGR01549">
    <property type="entry name" value="HAD-SF-IA-v1"/>
    <property type="match status" value="1"/>
</dbReference>
<feature type="binding site" evidence="10">
    <location>
        <position position="185"/>
    </location>
    <ligand>
        <name>Mg(2+)</name>
        <dbReference type="ChEBI" id="CHEBI:18420"/>
    </ligand>
</feature>
<comment type="similarity">
    <text evidence="4 10">Belongs to the HAD-like hydrolase superfamily. CbbY/CbbZ/Gph/YieH family.</text>
</comment>
<dbReference type="Pfam" id="PF00702">
    <property type="entry name" value="Hydrolase"/>
    <property type="match status" value="1"/>
</dbReference>
<dbReference type="GO" id="GO:0005829">
    <property type="term" value="C:cytosol"/>
    <property type="evidence" value="ECO:0007669"/>
    <property type="project" value="TreeGrafter"/>
</dbReference>
<dbReference type="FunFam" id="3.40.50.1000:FF:000022">
    <property type="entry name" value="Phosphoglycolate phosphatase"/>
    <property type="match status" value="1"/>
</dbReference>
<evidence type="ECO:0000256" key="4">
    <source>
        <dbReference type="ARBA" id="ARBA00006171"/>
    </source>
</evidence>
<dbReference type="PANTHER" id="PTHR43434">
    <property type="entry name" value="PHOSPHOGLYCOLATE PHOSPHATASE"/>
    <property type="match status" value="1"/>
</dbReference>
<dbReference type="InterPro" id="IPR023198">
    <property type="entry name" value="PGP-like_dom2"/>
</dbReference>
<evidence type="ECO:0000313" key="11">
    <source>
        <dbReference type="EMBL" id="CAA6807972.1"/>
    </source>
</evidence>
<keyword evidence="9 10" id="KW-0119">Carbohydrate metabolism</keyword>
<accession>A0A6S6SP41</accession>
<evidence type="ECO:0000256" key="8">
    <source>
        <dbReference type="ARBA" id="ARBA00022842"/>
    </source>
</evidence>
<feature type="binding site" evidence="10">
    <location>
        <position position="21"/>
    </location>
    <ligand>
        <name>Mg(2+)</name>
        <dbReference type="ChEBI" id="CHEBI:18420"/>
    </ligand>
</feature>
<evidence type="ECO:0000256" key="1">
    <source>
        <dbReference type="ARBA" id="ARBA00000830"/>
    </source>
</evidence>
<dbReference type="NCBIfam" id="TIGR01449">
    <property type="entry name" value="PGP_bact"/>
    <property type="match status" value="1"/>
</dbReference>
<comment type="pathway">
    <text evidence="3 10">Organic acid metabolism; glycolate biosynthesis; glycolate from 2-phosphoglycolate: step 1/1.</text>
</comment>
<dbReference type="InterPro" id="IPR036412">
    <property type="entry name" value="HAD-like_sf"/>
</dbReference>
<evidence type="ECO:0000256" key="7">
    <source>
        <dbReference type="ARBA" id="ARBA00022801"/>
    </source>
</evidence>
<comment type="function">
    <text evidence="10">Specifically catalyzes the dephosphorylation of 2-phosphoglycolate. Is involved in the dissimilation of the intracellular 2-phosphoglycolate formed during the DNA repair of 3'-phosphoglycolate ends, a major class of DNA lesions induced by oxidative stress.</text>
</comment>
<comment type="catalytic activity">
    <reaction evidence="1 10">
        <text>2-phosphoglycolate + H2O = glycolate + phosphate</text>
        <dbReference type="Rhea" id="RHEA:14369"/>
        <dbReference type="ChEBI" id="CHEBI:15377"/>
        <dbReference type="ChEBI" id="CHEBI:29805"/>
        <dbReference type="ChEBI" id="CHEBI:43474"/>
        <dbReference type="ChEBI" id="CHEBI:58033"/>
        <dbReference type="EC" id="3.1.3.18"/>
    </reaction>
</comment>
<proteinExistence type="inferred from homology"/>
<dbReference type="Gene3D" id="1.10.150.240">
    <property type="entry name" value="Putative phosphatase, domain 2"/>
    <property type="match status" value="1"/>
</dbReference>
<dbReference type="SUPFAM" id="SSF56784">
    <property type="entry name" value="HAD-like"/>
    <property type="match status" value="1"/>
</dbReference>
<dbReference type="SFLD" id="SFLDG01129">
    <property type="entry name" value="C1.5:_HAD__Beta-PGM__Phosphata"/>
    <property type="match status" value="1"/>
</dbReference>